<protein>
    <submittedName>
        <fullName evidence="3">Uncharacterized protein</fullName>
    </submittedName>
</protein>
<sequence length="147" mass="16081">MESGEVSRTEEVAAEAERNLEVAANKVRMASEQLQAAQEAAASAAMRAQTAHLQLSAHDQLMFTARRQVDDLSAKMDSVQAELAAAQQEFTLANSTQHLQQQGNIGQPQPPNFTDEKQQPLDFLHSPGYHGKRLAPYPYALPVAQGR</sequence>
<keyword evidence="1" id="KW-0175">Coiled coil</keyword>
<feature type="region of interest" description="Disordered" evidence="2">
    <location>
        <begin position="95"/>
        <end position="135"/>
    </location>
</feature>
<dbReference type="Proteomes" id="UP001558652">
    <property type="component" value="Unassembled WGS sequence"/>
</dbReference>
<proteinExistence type="predicted"/>
<accession>A0ABD0YL57</accession>
<reference evidence="3 4" key="1">
    <citation type="submission" date="2024-07" db="EMBL/GenBank/DDBJ databases">
        <title>Chromosome-level genome assembly of the water stick insect Ranatra chinensis (Heteroptera: Nepidae).</title>
        <authorList>
            <person name="Liu X."/>
        </authorList>
    </citation>
    <scope>NUCLEOTIDE SEQUENCE [LARGE SCALE GENOMIC DNA]</scope>
    <source>
        <strain evidence="3">Cailab_2021Rc</strain>
        <tissue evidence="3">Muscle</tissue>
    </source>
</reference>
<evidence type="ECO:0000313" key="3">
    <source>
        <dbReference type="EMBL" id="KAL1131920.1"/>
    </source>
</evidence>
<evidence type="ECO:0000313" key="4">
    <source>
        <dbReference type="Proteomes" id="UP001558652"/>
    </source>
</evidence>
<dbReference type="EMBL" id="JBFDAA010000006">
    <property type="protein sequence ID" value="KAL1131920.1"/>
    <property type="molecule type" value="Genomic_DNA"/>
</dbReference>
<evidence type="ECO:0000256" key="2">
    <source>
        <dbReference type="SAM" id="MobiDB-lite"/>
    </source>
</evidence>
<feature type="coiled-coil region" evidence="1">
    <location>
        <begin position="6"/>
        <end position="89"/>
    </location>
</feature>
<keyword evidence="4" id="KW-1185">Reference proteome</keyword>
<name>A0ABD0YL57_9HEMI</name>
<evidence type="ECO:0000256" key="1">
    <source>
        <dbReference type="SAM" id="Coils"/>
    </source>
</evidence>
<comment type="caution">
    <text evidence="3">The sequence shown here is derived from an EMBL/GenBank/DDBJ whole genome shotgun (WGS) entry which is preliminary data.</text>
</comment>
<organism evidence="3 4">
    <name type="scientific">Ranatra chinensis</name>
    <dbReference type="NCBI Taxonomy" id="642074"/>
    <lineage>
        <taxon>Eukaryota</taxon>
        <taxon>Metazoa</taxon>
        <taxon>Ecdysozoa</taxon>
        <taxon>Arthropoda</taxon>
        <taxon>Hexapoda</taxon>
        <taxon>Insecta</taxon>
        <taxon>Pterygota</taxon>
        <taxon>Neoptera</taxon>
        <taxon>Paraneoptera</taxon>
        <taxon>Hemiptera</taxon>
        <taxon>Heteroptera</taxon>
        <taxon>Panheteroptera</taxon>
        <taxon>Nepomorpha</taxon>
        <taxon>Nepidae</taxon>
        <taxon>Ranatrinae</taxon>
        <taxon>Ranatra</taxon>
    </lineage>
</organism>
<gene>
    <name evidence="3" type="ORF">AAG570_011531</name>
</gene>
<dbReference type="AlphaFoldDB" id="A0ABD0YL57"/>